<evidence type="ECO:0000256" key="13">
    <source>
        <dbReference type="ARBA" id="ARBA00023069"/>
    </source>
</evidence>
<dbReference type="Pfam" id="PF12775">
    <property type="entry name" value="AAA_7"/>
    <property type="match status" value="1"/>
</dbReference>
<dbReference type="Gene3D" id="1.20.58.1120">
    <property type="match status" value="1"/>
</dbReference>
<protein>
    <recommendedName>
        <fullName evidence="18">Cytoplasmic dynein 2 heavy chain 1</fullName>
    </recommendedName>
</protein>
<keyword evidence="6" id="KW-0963">Cytoplasm</keyword>
<dbReference type="Pfam" id="PF22597">
    <property type="entry name" value="DYN_lid"/>
    <property type="match status" value="1"/>
</dbReference>
<dbReference type="FunFam" id="3.10.490.20:FF:000007">
    <property type="entry name" value="Dynein cytoplasmic 2 heavy chain 1"/>
    <property type="match status" value="1"/>
</dbReference>
<dbReference type="Gene3D" id="3.40.50.300">
    <property type="entry name" value="P-loop containing nucleotide triphosphate hydrolases"/>
    <property type="match status" value="5"/>
</dbReference>
<dbReference type="Gene3D" id="1.10.8.710">
    <property type="match status" value="1"/>
</dbReference>
<feature type="coiled-coil region" evidence="19">
    <location>
        <begin position="3447"/>
        <end position="3481"/>
    </location>
</feature>
<dbReference type="Pfam" id="PF08385">
    <property type="entry name" value="DHC_N1"/>
    <property type="match status" value="1"/>
</dbReference>
<dbReference type="Pfam" id="PF18198">
    <property type="entry name" value="AAA_lid_11"/>
    <property type="match status" value="1"/>
</dbReference>
<dbReference type="Gene3D" id="3.20.180.20">
    <property type="entry name" value="Dynein heavy chain, N-terminal domain 2"/>
    <property type="match status" value="1"/>
</dbReference>
<evidence type="ECO:0000256" key="7">
    <source>
        <dbReference type="ARBA" id="ARBA00022701"/>
    </source>
</evidence>
<dbReference type="Proteomes" id="UP000663828">
    <property type="component" value="Unassembled WGS sequence"/>
</dbReference>
<evidence type="ECO:0000313" key="22">
    <source>
        <dbReference type="EMBL" id="CAF1104723.1"/>
    </source>
</evidence>
<dbReference type="GO" id="GO:0005524">
    <property type="term" value="F:ATP binding"/>
    <property type="evidence" value="ECO:0007669"/>
    <property type="project" value="UniProtKB-KW"/>
</dbReference>
<reference evidence="22" key="1">
    <citation type="submission" date="2021-02" db="EMBL/GenBank/DDBJ databases">
        <authorList>
            <person name="Nowell W R."/>
        </authorList>
    </citation>
    <scope>NUCLEOTIDE SEQUENCE</scope>
</reference>
<keyword evidence="12 19" id="KW-0175">Coiled coil</keyword>
<dbReference type="InterPro" id="IPR035706">
    <property type="entry name" value="AAA_9"/>
</dbReference>
<keyword evidence="5" id="KW-1003">Cell membrane</keyword>
<comment type="subcellular location">
    <subcellularLocation>
        <location evidence="1">Cell membrane</location>
        <topology evidence="1">Peripheral membrane protein</topology>
    </subcellularLocation>
    <subcellularLocation>
        <location evidence="2">Cytoplasm</location>
        <location evidence="2">Cytoskeleton</location>
        <location evidence="2">Cilium axoneme</location>
    </subcellularLocation>
</comment>
<dbReference type="InterPro" id="IPR027417">
    <property type="entry name" value="P-loop_NTPase"/>
</dbReference>
<dbReference type="GO" id="GO:0007018">
    <property type="term" value="P:microtubule-based movement"/>
    <property type="evidence" value="ECO:0007669"/>
    <property type="project" value="InterPro"/>
</dbReference>
<dbReference type="Gene3D" id="1.20.920.20">
    <property type="match status" value="1"/>
</dbReference>
<organism evidence="22 23">
    <name type="scientific">Adineta ricciae</name>
    <name type="common">Rotifer</name>
    <dbReference type="NCBI Taxonomy" id="249248"/>
    <lineage>
        <taxon>Eukaryota</taxon>
        <taxon>Metazoa</taxon>
        <taxon>Spiralia</taxon>
        <taxon>Gnathifera</taxon>
        <taxon>Rotifera</taxon>
        <taxon>Eurotatoria</taxon>
        <taxon>Bdelloidea</taxon>
        <taxon>Adinetida</taxon>
        <taxon>Adinetidae</taxon>
        <taxon>Adineta</taxon>
    </lineage>
</organism>
<dbReference type="InterPro" id="IPR042219">
    <property type="entry name" value="AAA_lid_11_sf"/>
</dbReference>
<feature type="coiled-coil region" evidence="19">
    <location>
        <begin position="3147"/>
        <end position="3230"/>
    </location>
</feature>
<dbReference type="SMART" id="SM00382">
    <property type="entry name" value="AAA"/>
    <property type="match status" value="3"/>
</dbReference>
<dbReference type="InterPro" id="IPR004273">
    <property type="entry name" value="Dynein_heavy_D6_P-loop"/>
</dbReference>
<keyword evidence="9" id="KW-0970">Cilium biogenesis/degradation</keyword>
<dbReference type="FunFam" id="3.40.50.300:FF:000071">
    <property type="entry name" value="Cytoplasmic dynein heavy chain 1"/>
    <property type="match status" value="1"/>
</dbReference>
<evidence type="ECO:0000256" key="4">
    <source>
        <dbReference type="ARBA" id="ARBA00022473"/>
    </source>
</evidence>
<dbReference type="InterPro" id="IPR054354">
    <property type="entry name" value="DYNC2H1-like_lid"/>
</dbReference>
<keyword evidence="10" id="KW-0067">ATP-binding</keyword>
<feature type="domain" description="AAA+ ATPase" evidence="21">
    <location>
        <begin position="2328"/>
        <end position="2476"/>
    </location>
</feature>
<dbReference type="Pfam" id="PF08393">
    <property type="entry name" value="DHC_N2"/>
    <property type="match status" value="1"/>
</dbReference>
<dbReference type="GO" id="GO:0030030">
    <property type="term" value="P:cell projection organization"/>
    <property type="evidence" value="ECO:0007669"/>
    <property type="project" value="UniProtKB-KW"/>
</dbReference>
<feature type="region of interest" description="Disordered" evidence="20">
    <location>
        <begin position="674"/>
        <end position="693"/>
    </location>
</feature>
<dbReference type="GO" id="GO:0008569">
    <property type="term" value="F:minus-end-directed microtubule motor activity"/>
    <property type="evidence" value="ECO:0007669"/>
    <property type="project" value="InterPro"/>
</dbReference>
<comment type="caution">
    <text evidence="22">The sequence shown here is derived from an EMBL/GenBank/DDBJ whole genome shotgun (WGS) entry which is preliminary data.</text>
</comment>
<evidence type="ECO:0000313" key="23">
    <source>
        <dbReference type="Proteomes" id="UP000663828"/>
    </source>
</evidence>
<dbReference type="InterPro" id="IPR024317">
    <property type="entry name" value="Dynein_heavy_chain_D4_dom"/>
</dbReference>
<dbReference type="Gene3D" id="1.20.1270.280">
    <property type="match status" value="1"/>
</dbReference>
<evidence type="ECO:0000256" key="14">
    <source>
        <dbReference type="ARBA" id="ARBA00023136"/>
    </source>
</evidence>
<keyword evidence="16" id="KW-0206">Cytoskeleton</keyword>
<dbReference type="FunFam" id="3.40.50.300:FF:000706">
    <property type="entry name" value="Cytoplasmic dynein 2 heavy chain 1"/>
    <property type="match status" value="1"/>
</dbReference>
<dbReference type="PANTHER" id="PTHR45703:SF22">
    <property type="entry name" value="DYNEIN CYTOPLASMIC 2 HEAVY CHAIN 1"/>
    <property type="match status" value="1"/>
</dbReference>
<evidence type="ECO:0000256" key="5">
    <source>
        <dbReference type="ARBA" id="ARBA00022475"/>
    </source>
</evidence>
<dbReference type="GO" id="GO:0005874">
    <property type="term" value="C:microtubule"/>
    <property type="evidence" value="ECO:0007669"/>
    <property type="project" value="UniProtKB-KW"/>
</dbReference>
<evidence type="ECO:0000256" key="20">
    <source>
        <dbReference type="SAM" id="MobiDB-lite"/>
    </source>
</evidence>
<evidence type="ECO:0000256" key="9">
    <source>
        <dbReference type="ARBA" id="ARBA00022794"/>
    </source>
</evidence>
<keyword evidence="7" id="KW-0493">Microtubule</keyword>
<evidence type="ECO:0000259" key="21">
    <source>
        <dbReference type="SMART" id="SM00382"/>
    </source>
</evidence>
<keyword evidence="13" id="KW-0969">Cilium</keyword>
<accession>A0A814PFK8</accession>
<name>A0A814PFK8_ADIRI</name>
<keyword evidence="23" id="KW-1185">Reference proteome</keyword>
<keyword evidence="15" id="KW-0505">Motor protein</keyword>
<dbReference type="Gene3D" id="1.20.920.30">
    <property type="match status" value="1"/>
</dbReference>
<dbReference type="InterPro" id="IPR013602">
    <property type="entry name" value="Dynein_heavy_linker"/>
</dbReference>
<dbReference type="Pfam" id="PF21264">
    <property type="entry name" value="DYNC2H1_AAA_dom"/>
    <property type="match status" value="1"/>
</dbReference>
<sequence>MIPLMSLDLPLKSNHKALLSHRLKRSHTMTIISYIRKAHILTTIANYFGSHPDSLSSLYGHPALGNFLDDANCPLLSAARGHKHSVHLSNEIKVADGIQTLVQFKVRPDIITAENIHKSIFLSTMIDSPLDSLYYMIKAVFAPALRDAKTGSSSTQQIQSSLNELEQVLRAAGKKGGGSSMGNVFHPKDEIDYWTQIANGGSTKDQDVDRAKYFLQILGPVKADFEKLDKLNLIILLDVVDRTYDVYNELWVQVEHDEYPEQRMKHLLTITSNALVRAVQNQLATIDLWFDSKDSMKDRETLRAGVTVCERWSQTVEQLTATSWPNYKPHLWKGEPVKPTYLLQFRKRLNEIIGVRSSYEQSMRFSASTSKESLSPKKVFAPFINFDPIQLDATTDAQWHSAKSQFEALMTNTDRDVAKQLREYFQSIHSNPQQMLVDFKRYSDLIQRETIRKGLASERELLLGQLESDIKTLTDELNSLTNGRMGHRGGKKSITKGVNRTTIAALLDASRQIETKVDNIITDGEKLLGDLQGYARVSTLAKQLKQDIIDWRKDKFREWCQDNIRAIEDPNQELSLETSGRLMKFNSNDGTVRVLYGNRLVTLLNEARQLSSLGYDIPSKINKCVEVGKKFYQYGVELQAIAHFYNTINTEMIPSQQPMMIDLAKEFERLIKDPKVSQRGRGGDGDSSGQITWDNPEKLSRYITALRTIADKLKNENLKLRRHHLTIQQIVCSLINTDLLREPHKWHQQVQEIRKIMDKIANDGYDPKSMKSWRSFWDRQLYKALDLQYSSGLKALNENLPDIKIDLIFGEKSIQYKLPSSPKAQTSIEAIKALYYREMKRFLSIPLTFKGCADPTSANRQLIFQSIMSLHSDDLVACFYTSNELFTKLERGLDQFKEWVVLGQVDIDELVEKNLQEVEDWERNFRAVKIRGQDAEKLPSEVRYDCFVVNVNPLKLTIENQLRRLHDAMLNYLKRSIIRDANLVDTFVDQSVESLKDRPQTLDEISESYKKHEELNVKRLEILPLYQRLESKNKLLRSVAGSGHELVAELQFKLEKFESMMDSHIQMINDQKDVLRQNVQARYDKFVSECEKVKLRWQQFRPREQDMEDERKCRDALKVVREKEQETQELMKQKEKIIEEFRLFGMNEPKFQDLDEVNNEIIQIKNVWGVYEEYQQELNELTKEDWISFRSKTYRFDEFLSNWQEKLKQFASTDSSKTSKKTSTSNMNVRIQQEIDNYRMITPLFKWIRGEALSADHWLDVFRMLKLPRGTMLERLTFGDILRARQEIAEHAEQLKDLNVRAQAEHTIREALKELENWGAGAQFSLIDYMDTKQQRIQIIKDWKDLFTQIGDNQSLLSSLKDSSYYKNFESQAQIWEQRLGVLDDCLHTLNQIQRKFVYLEPIFGRGALPKEQSRFREVDKEFREIMSDIASNPRLVVLAQRKDLSNLLKNMLDQLGRCQKALNELLEEKRSIFPRFYFIGDDDLLEILGQATNPNVIQSHLKKLFAGIHSVRFDDSNQHILGMRSLDGELVPLSKKIRITTSVEEWLKQLAKEMFSTLQQLLINALQDSHRQLGQVPVEKYPSQISCLAESIIFTERCEEAIKNGQLDKFHSEIQQVLEKYTNVQVHTNSIEGVVTDLKYKALIMDTVHNMDVVQQLKDGRVRNIYDWLWQKQLRFYLEHSSALIKMVDAQFNYTYEYQGNAPKLVHTPLTDKCYLTLTQGMHMGFGGNPYGPAGTGKTESVKALGSIFGRQVLVFNCDEGIDVKSIGRIFIGICKSDAWGCFDEFNRLDEAVLSAVSMQIQVIQDALKSGAPTLTLLDRKIEINPNSGIFVTLNPAGKGYGGRSKLPDNLKQLFRPVAMSKPNNELIAEVLLYSDGFKNADILGRKLVALFNLSKELLTTQQHYDWGLRALKTVLKGCGTLLRNAKTNKVAIDANFESQLVVQAARINTLSKLTFSDSKRFDGLLQDIFPGIDLKDIEYENLRQALHEIYKEHHLLINDMQIRKALELYEQLRQRMGVVIVGPSGSGKSVLWKMLQHAMQKTGQQVRTYVMNPKSMPRMQLLGHIDIDTREWSDGVLTAASRAVVKEPLEIQSWIVCDGDVDPEWVESLNSVLDDNRLLTMPSGERIQFGPNVNFLFETHDLSCASPATISRMGMIFLSDEDTDVKAVVQSWLAKEPEETRSTTEQYINDYFFEAFKWIIEQNDFIVETTLIGTVLNGLSHLHGVNDKALFTLGLIRGLGGNLTEKTKEAFAREVFRITGEHPPDASNLLATKYDEKMKILITYMNDEKSDLTADSFNNMYDLPVVRTVDIQRYLDSFLPWLDTKHRKPFLVVGPDGCGKGTLLRYCFRQLRSTQVAILHCSAQTSPIHVIQKLNQSCIQVSSTNGRTYRPKDCENLILYVKDINLPKLDKWGTSQLIEFLQQILTYNGFYDENLEFVNLENIQIVGSMNPSNTLGRHKLSTRFTSIVRICSINYPNEEQLQIIYANYLQAILQQQLPNHKVWSAHGKVHQLALSMIHVYNELRSKFSQDEHSHYLFTPRDLTRWCLSLLRYDFSSIRNDGSTESLLEIWTYEACRLFKDRLVGNEAQDKFDQLMDKSLRADWSSSAANALRDAFFVSWVTTGNRRALPPAGRILTRLTGKDLRPFVERGITRYRADHRDTDVFIFREILDAIVRCDRVLTTPGGSLLLAGRSGVGRRTAVGIVASMNNMKLFSPKVSRAYGIKQFKNDLKTILQSAGVEGEQCVLLMEDYQFIEATFVEIVNSLLSAGEVPGLYSPDELEAILSPLREESSQENFRGTMVQYFAQRVKTNLHIVLSMDFTRPTFTVACQSNPGFFKECAVQWMEGWSERSMVKIPAMLFSKDRSEEESKGVPNEKINVDDVLSNLFYSIHQSMENKFLTPRRYLVLLETYREVYLTKQHAIITRQKHLKSGVSKLNDARKVVDDLKRNAEVKQKALAVKQHEADEALKQITKSMADAGTQKMEMEQLKVKVNEETASIERQKRQIDDELAETQPLVDQAKQAVGNLKADTLVEIRSLRAPPDVIKDVLEGVLKLMGFSDTSWTSMKAFLGKRGVKEDIMSFDPRNVSSDNRETVEQLLRKKADSFNQENAAKASQAAGPLATWVIANVKYSRVLEKIRPLEEKQNKIKKNLESSTRKMEELSQDLKVVDDKVEKFRQTFEKTTNEAQRLKVDLEKANETIDAAQNLVGKLEGEYSRWSTQVNDLEDQLRILPKLSILSAAFITYLASQSEDKRVEYITKWREILQLDDQFDVRKFLSTESEQLVWKSQGLPSDELSMQNAMVILRSQLCPFLIDPSSRATEWLKTHLKEKKVEVINQQDQNFTTQLELAVRFGKTLIVQEVDGVEPVLYPVLRRDLAAQGPRHVVQIGEKTIDFNSDFRIYLTTRNPTPDLLPDMAAIINEVNFTTTRAGLTGQLLATAIQHEKPELEVRKTELLRKEEELKIELAKLEDQLLEDLANATGNILENKELLQSLNKTKEKAATITNSLEESVRLGRDLDKERNDYLSLANHGSELFFVISDLSKVNNMYQFSLAAFLRLFQRNLERTDANRGSSQDRTSSLTKNQLRAAYTYITRSLFKADRLMFAMHLIHGMFPKKVPENEWEHFIGLSIADVKEIRALPSWVNEERTFDVASFRTNFPQLFSNLRFDDDSWSRWNSTNDCELHFPEDRHLTQFQQILVIQAFRPDRLESAMKQFACEILGIKDISPETLNLRKLYTKETISTEPILIIISPGADPSAELRDLATEIIGKDRYFEIAMGQGQMEIALELLKKCSSQGAWLCLKNLHLVTPWLTVLEKELNALKPHKNFRLWLTSEVHPKFPTILLQSSIKITYEAPPGIKKNLLRTFEMWTPEEFEKGSVARSQTLFILAWFHAIIQERRKYIPQGWTKFYEFSQADLRAGYEIIHRLCERAGRQSGGEIQWEYIHGLFDQAVYGGRVDNPVDTDVLKSYLTQYFNSAIVGGAKGLKSRLASNINLPNSTELHDYKKICDELSDNDTPSLFGLPENIERSAQRMNSAQIINSLKVLQRTDLEVQKFDKEKWSALLAPILNLWKKLNQDIDFIKLKVHPPNEDGSLSPIQSFLQLERYNGIHLVQTIHENLAALSKVIRGISLITNEIQEYAKDLLANETPQTWQDRWEGPTDALQYLRAVVSKAKAMQHIASSLKDQDIFSQTINLSDLFRPDTFLNALRQQTARMTKQPMDTLVLSTSWSGEVKHGKNVSIKITGLQLEGCSFDSGRLSESAPDSPSVSAFPSCYIAWIPRDVAKQETRDSISLPVYFNADREKMVTRLNVPCGTEKDKWLQCGAALFLKSV</sequence>
<dbReference type="InterPro" id="IPR042228">
    <property type="entry name" value="Dynein_linker_3"/>
</dbReference>
<dbReference type="Gene3D" id="1.10.8.720">
    <property type="entry name" value="Region D6 of dynein motor"/>
    <property type="match status" value="1"/>
</dbReference>
<dbReference type="InterPro" id="IPR049400">
    <property type="entry name" value="DYNC2H1_AAA_dom"/>
</dbReference>
<feature type="compositionally biased region" description="Basic and acidic residues" evidence="20">
    <location>
        <begin position="674"/>
        <end position="684"/>
    </location>
</feature>
<keyword evidence="14" id="KW-0472">Membrane</keyword>
<feature type="coiled-coil region" evidence="19">
    <location>
        <begin position="2938"/>
        <end position="3014"/>
    </location>
</feature>
<dbReference type="Gene3D" id="1.20.140.100">
    <property type="entry name" value="Dynein heavy chain, N-terminal domain 2"/>
    <property type="match status" value="1"/>
</dbReference>
<evidence type="ECO:0000256" key="16">
    <source>
        <dbReference type="ARBA" id="ARBA00023212"/>
    </source>
</evidence>
<evidence type="ECO:0000256" key="6">
    <source>
        <dbReference type="ARBA" id="ARBA00022490"/>
    </source>
</evidence>
<dbReference type="InterPro" id="IPR042222">
    <property type="entry name" value="Dynein_2_N"/>
</dbReference>
<dbReference type="Pfam" id="PF18199">
    <property type="entry name" value="Dynein_C"/>
    <property type="match status" value="1"/>
</dbReference>
<dbReference type="FunFam" id="1.20.920.30:FF:000006">
    <property type="entry name" value="Cytoplasmic dynein 2 heavy chain 1"/>
    <property type="match status" value="1"/>
</dbReference>
<dbReference type="Pfam" id="PF12781">
    <property type="entry name" value="AAA_9"/>
    <property type="match status" value="1"/>
</dbReference>
<evidence type="ECO:0000256" key="11">
    <source>
        <dbReference type="ARBA" id="ARBA00023017"/>
    </source>
</evidence>
<dbReference type="InterPro" id="IPR035699">
    <property type="entry name" value="AAA_6"/>
</dbReference>
<evidence type="ECO:0000256" key="17">
    <source>
        <dbReference type="ARBA" id="ARBA00023273"/>
    </source>
</evidence>
<dbReference type="Pfam" id="PF03028">
    <property type="entry name" value="Dynein_heavy"/>
    <property type="match status" value="1"/>
</dbReference>
<dbReference type="GO" id="GO:0005930">
    <property type="term" value="C:axoneme"/>
    <property type="evidence" value="ECO:0007669"/>
    <property type="project" value="UniProtKB-SubCell"/>
</dbReference>
<dbReference type="GO" id="GO:0051959">
    <property type="term" value="F:dynein light intermediate chain binding"/>
    <property type="evidence" value="ECO:0007669"/>
    <property type="project" value="InterPro"/>
</dbReference>
<dbReference type="PANTHER" id="PTHR45703">
    <property type="entry name" value="DYNEIN HEAVY CHAIN"/>
    <property type="match status" value="1"/>
</dbReference>
<dbReference type="Gene3D" id="1.10.8.1220">
    <property type="match status" value="1"/>
</dbReference>
<feature type="domain" description="AAA+ ATPase" evidence="21">
    <location>
        <begin position="2016"/>
        <end position="2171"/>
    </location>
</feature>
<dbReference type="SUPFAM" id="SSF52540">
    <property type="entry name" value="P-loop containing nucleoside triphosphate hydrolases"/>
    <property type="match status" value="4"/>
</dbReference>
<evidence type="ECO:0000256" key="12">
    <source>
        <dbReference type="ARBA" id="ARBA00023054"/>
    </source>
</evidence>
<evidence type="ECO:0000256" key="18">
    <source>
        <dbReference type="ARBA" id="ARBA00023902"/>
    </source>
</evidence>
<feature type="coiled-coil region" evidence="19">
    <location>
        <begin position="1113"/>
        <end position="1140"/>
    </location>
</feature>
<keyword evidence="8" id="KW-0547">Nucleotide-binding</keyword>
<dbReference type="InterPro" id="IPR026983">
    <property type="entry name" value="DHC"/>
</dbReference>
<dbReference type="Pfam" id="PF12780">
    <property type="entry name" value="AAA_8"/>
    <property type="match status" value="1"/>
</dbReference>
<dbReference type="FunFam" id="1.10.8.710:FF:000006">
    <property type="entry name" value="cytoplasmic dynein 2 heavy chain 1"/>
    <property type="match status" value="1"/>
</dbReference>
<dbReference type="FunFam" id="1.20.1270.280:FF:000006">
    <property type="entry name" value="Dynein cytoplasmic 2 heavy chain 1"/>
    <property type="match status" value="1"/>
</dbReference>
<dbReference type="InterPro" id="IPR041658">
    <property type="entry name" value="AAA_lid_11"/>
</dbReference>
<dbReference type="InterPro" id="IPR024743">
    <property type="entry name" value="Dynein_HC_stalk"/>
</dbReference>
<dbReference type="Gene3D" id="6.10.140.1060">
    <property type="match status" value="1"/>
</dbReference>
<dbReference type="GO" id="GO:0030286">
    <property type="term" value="C:dynein complex"/>
    <property type="evidence" value="ECO:0007669"/>
    <property type="project" value="UniProtKB-KW"/>
</dbReference>
<comment type="similarity">
    <text evidence="3">Belongs to the dynein heavy chain family.</text>
</comment>
<dbReference type="InterPro" id="IPR041228">
    <property type="entry name" value="Dynein_C"/>
</dbReference>
<keyword evidence="11" id="KW-0243">Dynein</keyword>
<dbReference type="FunFam" id="1.10.8.720:FF:000006">
    <property type="entry name" value="cytoplasmic dynein 2 heavy chain 1"/>
    <property type="match status" value="1"/>
</dbReference>
<dbReference type="FunFam" id="1.10.8.1220:FF:000001">
    <property type="entry name" value="Dynein axonemal heavy chain 5"/>
    <property type="match status" value="1"/>
</dbReference>
<evidence type="ECO:0000256" key="1">
    <source>
        <dbReference type="ARBA" id="ARBA00004202"/>
    </source>
</evidence>
<dbReference type="EMBL" id="CAJNOR010001240">
    <property type="protein sequence ID" value="CAF1104723.1"/>
    <property type="molecule type" value="Genomic_DNA"/>
</dbReference>
<feature type="domain" description="AAA+ ATPase" evidence="21">
    <location>
        <begin position="1728"/>
        <end position="1830"/>
    </location>
</feature>
<dbReference type="InterPro" id="IPR043160">
    <property type="entry name" value="Dynein_C_barrel"/>
</dbReference>
<evidence type="ECO:0000256" key="15">
    <source>
        <dbReference type="ARBA" id="ARBA00023175"/>
    </source>
</evidence>
<dbReference type="InterPro" id="IPR013594">
    <property type="entry name" value="Dynein_heavy_tail"/>
</dbReference>
<dbReference type="Gene3D" id="3.10.490.20">
    <property type="match status" value="1"/>
</dbReference>
<evidence type="ECO:0000256" key="2">
    <source>
        <dbReference type="ARBA" id="ARBA00004430"/>
    </source>
</evidence>
<evidence type="ECO:0000256" key="19">
    <source>
        <dbReference type="SAM" id="Coils"/>
    </source>
</evidence>
<dbReference type="FunFam" id="3.40.50.300:FF:000598">
    <property type="entry name" value="Dynein cytoplasmic 2 heavy chain 1"/>
    <property type="match status" value="1"/>
</dbReference>
<dbReference type="FunFam" id="1.20.920.20:FF:000002">
    <property type="entry name" value="Cytoplasmic dynein 1 heavy chain"/>
    <property type="match status" value="1"/>
</dbReference>
<proteinExistence type="inferred from homology"/>
<dbReference type="GO" id="GO:0045505">
    <property type="term" value="F:dynein intermediate chain binding"/>
    <property type="evidence" value="ECO:0007669"/>
    <property type="project" value="InterPro"/>
</dbReference>
<dbReference type="InterPro" id="IPR003593">
    <property type="entry name" value="AAA+_ATPase"/>
</dbReference>
<evidence type="ECO:0000256" key="10">
    <source>
        <dbReference type="ARBA" id="ARBA00022840"/>
    </source>
</evidence>
<keyword evidence="4" id="KW-0217">Developmental protein</keyword>
<dbReference type="GO" id="GO:0005886">
    <property type="term" value="C:plasma membrane"/>
    <property type="evidence" value="ECO:0007669"/>
    <property type="project" value="UniProtKB-SubCell"/>
</dbReference>
<evidence type="ECO:0000256" key="8">
    <source>
        <dbReference type="ARBA" id="ARBA00022741"/>
    </source>
</evidence>
<gene>
    <name evidence="22" type="ORF">XAT740_LOCUS18545</name>
</gene>
<dbReference type="FunFam" id="3.40.50.300:FF:000710">
    <property type="entry name" value="Cytoplasmic dynein 2 heavy chain 1"/>
    <property type="match status" value="1"/>
</dbReference>
<dbReference type="FunFam" id="3.20.180.20:FF:000002">
    <property type="entry name" value="Cytoplasmic dynein heavy chain 1"/>
    <property type="match status" value="1"/>
</dbReference>
<dbReference type="FunFam" id="3.40.50.300:FF:001810">
    <property type="entry name" value="Cytoplasmic dynein 2 heavy chain 1"/>
    <property type="match status" value="1"/>
</dbReference>
<evidence type="ECO:0000256" key="3">
    <source>
        <dbReference type="ARBA" id="ARBA00008887"/>
    </source>
</evidence>
<dbReference type="InterPro" id="IPR043157">
    <property type="entry name" value="Dynein_AAA1S"/>
</dbReference>
<dbReference type="Pfam" id="PF12774">
    <property type="entry name" value="AAA_6"/>
    <property type="match status" value="1"/>
</dbReference>
<dbReference type="Pfam" id="PF12777">
    <property type="entry name" value="MT"/>
    <property type="match status" value="1"/>
</dbReference>
<keyword evidence="17" id="KW-0966">Cell projection</keyword>